<evidence type="ECO:0000313" key="3">
    <source>
        <dbReference type="Proteomes" id="UP001165667"/>
    </source>
</evidence>
<dbReference type="RefSeq" id="WP_282587972.1">
    <property type="nucleotide sequence ID" value="NZ_JAMOIM010000029.1"/>
</dbReference>
<sequence length="257" mass="29796">MGQESSKLLRTSIYVINLERSIERRTMFEAHAAASQTSLSWVYHRAHTELSDDLHYDPRDALIAKGRELYPAELGVYSSHHSVWKRFLAEGADQALILEDDVVLDWDFVIELTRIDLGQMGLRYLKLFNKNITPYRLVSEHFCRRTLIDCRGFAHGMQAYMVTRSGVAHFAEFCRQVRRPIDDELDRTWAHGIPNIAVFPFPAFERHGPTTIGTVRYEPHSLPRKLNLPRFTMRLAEKLRRGRQRVAGYGFQPPLTN</sequence>
<comment type="caution">
    <text evidence="2">The sequence shown here is derived from an EMBL/GenBank/DDBJ whole genome shotgun (WGS) entry which is preliminary data.</text>
</comment>
<dbReference type="Proteomes" id="UP001165667">
    <property type="component" value="Unassembled WGS sequence"/>
</dbReference>
<protein>
    <submittedName>
        <fullName evidence="2">Glycosyltransferase family 25 protein</fullName>
    </submittedName>
</protein>
<reference evidence="2" key="1">
    <citation type="submission" date="2022-05" db="EMBL/GenBank/DDBJ databases">
        <authorList>
            <person name="Pankratov T."/>
        </authorList>
    </citation>
    <scope>NUCLEOTIDE SEQUENCE</scope>
    <source>
        <strain evidence="2">BP6-180914</strain>
    </source>
</reference>
<evidence type="ECO:0000313" key="2">
    <source>
        <dbReference type="EMBL" id="MCW6511593.1"/>
    </source>
</evidence>
<dbReference type="Pfam" id="PF01755">
    <property type="entry name" value="Glyco_transf_25"/>
    <property type="match status" value="1"/>
</dbReference>
<gene>
    <name evidence="2" type="ORF">M8523_26835</name>
</gene>
<keyword evidence="3" id="KW-1185">Reference proteome</keyword>
<feature type="domain" description="Glycosyl transferase family 25" evidence="1">
    <location>
        <begin position="12"/>
        <end position="183"/>
    </location>
</feature>
<evidence type="ECO:0000259" key="1">
    <source>
        <dbReference type="Pfam" id="PF01755"/>
    </source>
</evidence>
<proteinExistence type="predicted"/>
<name>A0AA41Z2D5_9HYPH</name>
<dbReference type="InterPro" id="IPR002654">
    <property type="entry name" value="Glyco_trans_25"/>
</dbReference>
<dbReference type="CDD" id="cd06532">
    <property type="entry name" value="Glyco_transf_25"/>
    <property type="match status" value="1"/>
</dbReference>
<organism evidence="2 3">
    <name type="scientific">Lichenifustis flavocetrariae</name>
    <dbReference type="NCBI Taxonomy" id="2949735"/>
    <lineage>
        <taxon>Bacteria</taxon>
        <taxon>Pseudomonadati</taxon>
        <taxon>Pseudomonadota</taxon>
        <taxon>Alphaproteobacteria</taxon>
        <taxon>Hyphomicrobiales</taxon>
        <taxon>Lichenihabitantaceae</taxon>
        <taxon>Lichenifustis</taxon>
    </lineage>
</organism>
<dbReference type="EMBL" id="JAMOIM010000029">
    <property type="protein sequence ID" value="MCW6511593.1"/>
    <property type="molecule type" value="Genomic_DNA"/>
</dbReference>
<accession>A0AA41Z2D5</accession>
<dbReference type="AlphaFoldDB" id="A0AA41Z2D5"/>